<dbReference type="InterPro" id="IPR001353">
    <property type="entry name" value="Proteasome_sua/b"/>
</dbReference>
<dbReference type="Pfam" id="PF00227">
    <property type="entry name" value="Proteasome"/>
    <property type="match status" value="1"/>
</dbReference>
<dbReference type="AlphaFoldDB" id="A0A2V0PE50"/>
<evidence type="ECO:0000256" key="5">
    <source>
        <dbReference type="SAM" id="MobiDB-lite"/>
    </source>
</evidence>
<protein>
    <submittedName>
        <fullName evidence="7">ATP-dependent protease subunit</fullName>
    </submittedName>
</protein>
<dbReference type="OrthoDB" id="276825at2759"/>
<dbReference type="GO" id="GO:0009376">
    <property type="term" value="C:HslUV protease complex"/>
    <property type="evidence" value="ECO:0007669"/>
    <property type="project" value="InterPro"/>
</dbReference>
<dbReference type="SUPFAM" id="SSF56235">
    <property type="entry name" value="N-terminal nucleophile aminohydrolases (Ntn hydrolases)"/>
    <property type="match status" value="1"/>
</dbReference>
<name>A0A2V0PE50_9CHLO</name>
<dbReference type="InterPro" id="IPR029055">
    <property type="entry name" value="Ntn_hydrolases_N"/>
</dbReference>
<dbReference type="Gene3D" id="3.60.20.10">
    <property type="entry name" value="Glutamine Phosphoribosylpyrophosphate, subunit 1, domain 1"/>
    <property type="match status" value="1"/>
</dbReference>
<dbReference type="PANTHER" id="PTHR32194">
    <property type="entry name" value="METALLOPROTEASE TLDD"/>
    <property type="match status" value="1"/>
</dbReference>
<dbReference type="NCBIfam" id="NF003964">
    <property type="entry name" value="PRK05456.1"/>
    <property type="match status" value="1"/>
</dbReference>
<dbReference type="InterPro" id="IPR022281">
    <property type="entry name" value="ATP-dep_Prtase_HsIV_su"/>
</dbReference>
<keyword evidence="3" id="KW-0888">Threonine protease</keyword>
<dbReference type="PROSITE" id="PS51476">
    <property type="entry name" value="PROTEASOME_BETA_2"/>
    <property type="match status" value="1"/>
</dbReference>
<feature type="signal peptide" evidence="6">
    <location>
        <begin position="1"/>
        <end position="19"/>
    </location>
</feature>
<dbReference type="InterPro" id="IPR023333">
    <property type="entry name" value="Proteasome_suB-type"/>
</dbReference>
<accession>A0A2V0PE50</accession>
<evidence type="ECO:0000256" key="6">
    <source>
        <dbReference type="SAM" id="SignalP"/>
    </source>
</evidence>
<evidence type="ECO:0000256" key="4">
    <source>
        <dbReference type="ARBA" id="ARBA00022801"/>
    </source>
</evidence>
<dbReference type="STRING" id="307507.A0A2V0PE50"/>
<dbReference type="InParanoid" id="A0A2V0PE50"/>
<keyword evidence="8" id="KW-1185">Reference proteome</keyword>
<keyword evidence="4" id="KW-0378">Hydrolase</keyword>
<dbReference type="GO" id="GO:0004298">
    <property type="term" value="F:threonine-type endopeptidase activity"/>
    <property type="evidence" value="ECO:0007669"/>
    <property type="project" value="UniProtKB-KW"/>
</dbReference>
<keyword evidence="2 7" id="KW-0645">Protease</keyword>
<evidence type="ECO:0000313" key="7">
    <source>
        <dbReference type="EMBL" id="GBF98131.1"/>
    </source>
</evidence>
<keyword evidence="6" id="KW-0732">Signal</keyword>
<evidence type="ECO:0000256" key="2">
    <source>
        <dbReference type="ARBA" id="ARBA00022670"/>
    </source>
</evidence>
<dbReference type="GO" id="GO:0051603">
    <property type="term" value="P:proteolysis involved in protein catabolic process"/>
    <property type="evidence" value="ECO:0007669"/>
    <property type="project" value="InterPro"/>
</dbReference>
<feature type="chain" id="PRO_5015987923" evidence="6">
    <location>
        <begin position="20"/>
        <end position="244"/>
    </location>
</feature>
<organism evidence="7 8">
    <name type="scientific">Raphidocelis subcapitata</name>
    <dbReference type="NCBI Taxonomy" id="307507"/>
    <lineage>
        <taxon>Eukaryota</taxon>
        <taxon>Viridiplantae</taxon>
        <taxon>Chlorophyta</taxon>
        <taxon>core chlorophytes</taxon>
        <taxon>Chlorophyceae</taxon>
        <taxon>CS clade</taxon>
        <taxon>Sphaeropleales</taxon>
        <taxon>Selenastraceae</taxon>
        <taxon>Raphidocelis</taxon>
    </lineage>
</organism>
<dbReference type="PANTHER" id="PTHR32194:SF7">
    <property type="entry name" value="ATP-DEPENDENT PROTEASE SUBUNIT HSLV"/>
    <property type="match status" value="1"/>
</dbReference>
<dbReference type="NCBIfam" id="TIGR03692">
    <property type="entry name" value="ATP_dep_HslV"/>
    <property type="match status" value="1"/>
</dbReference>
<proteinExistence type="inferred from homology"/>
<feature type="region of interest" description="Disordered" evidence="5">
    <location>
        <begin position="32"/>
        <end position="55"/>
    </location>
</feature>
<evidence type="ECO:0000313" key="8">
    <source>
        <dbReference type="Proteomes" id="UP000247498"/>
    </source>
</evidence>
<gene>
    <name evidence="7" type="ORF">Rsub_10543</name>
</gene>
<comment type="similarity">
    <text evidence="1">Belongs to the peptidase T1B family. HslV subfamily.</text>
</comment>
<evidence type="ECO:0000256" key="3">
    <source>
        <dbReference type="ARBA" id="ARBA00022698"/>
    </source>
</evidence>
<dbReference type="GO" id="GO:0005839">
    <property type="term" value="C:proteasome core complex"/>
    <property type="evidence" value="ECO:0007669"/>
    <property type="project" value="InterPro"/>
</dbReference>
<dbReference type="EMBL" id="BDRX01000117">
    <property type="protein sequence ID" value="GBF98131.1"/>
    <property type="molecule type" value="Genomic_DNA"/>
</dbReference>
<evidence type="ECO:0000256" key="1">
    <source>
        <dbReference type="ARBA" id="ARBA00006053"/>
    </source>
</evidence>
<comment type="caution">
    <text evidence="7">The sequence shown here is derived from an EMBL/GenBank/DDBJ whole genome shotgun (WGS) entry which is preliminary data.</text>
</comment>
<sequence>MWGLLPSLGGAGGLGAAAARCACAGLRLASSGSGGWSSGSSSGGSSGGGGSGGGGGALQQALWSAAARRYHGSAGAAAGAGHVAVTHATTIIAVRKDGEVVVMGDGQATQDAFVVKANVTKVRRVGDGVIGGFAGRAADGLSLLERLEAKLEEHPGQLSRAAVELAKDWRQDRVLRHLEALLLVADARTTLWLSGNGDVIEAPDGVMGIGSGSDYAEAAARALLELPNQTAMGIGGGLAPAPPA</sequence>
<reference evidence="7 8" key="1">
    <citation type="journal article" date="2018" name="Sci. Rep.">
        <title>Raphidocelis subcapitata (=Pseudokirchneriella subcapitata) provides an insight into genome evolution and environmental adaptations in the Sphaeropleales.</title>
        <authorList>
            <person name="Suzuki S."/>
            <person name="Yamaguchi H."/>
            <person name="Nakajima N."/>
            <person name="Kawachi M."/>
        </authorList>
    </citation>
    <scope>NUCLEOTIDE SEQUENCE [LARGE SCALE GENOMIC DNA]</scope>
    <source>
        <strain evidence="7 8">NIES-35</strain>
    </source>
</reference>
<dbReference type="Proteomes" id="UP000247498">
    <property type="component" value="Unassembled WGS sequence"/>
</dbReference>